<proteinExistence type="predicted"/>
<protein>
    <submittedName>
        <fullName evidence="1">AcrB/AcrD/AcrF family protein</fullName>
    </submittedName>
</protein>
<dbReference type="GO" id="GO:0016020">
    <property type="term" value="C:membrane"/>
    <property type="evidence" value="ECO:0007669"/>
    <property type="project" value="InterPro"/>
</dbReference>
<dbReference type="RefSeq" id="WP_111550984.1">
    <property type="nucleotide sequence ID" value="NZ_LIQE01000039.1"/>
</dbReference>
<evidence type="ECO:0000313" key="1">
    <source>
        <dbReference type="EMBL" id="RAK12789.1"/>
    </source>
</evidence>
<accession>A0A327Y2Z2</accession>
<dbReference type="Proteomes" id="UP000249165">
    <property type="component" value="Unassembled WGS sequence"/>
</dbReference>
<sequence length="165" mass="16537">MPGGIAADEAPILGRLKNLSVGAAITDQNGGVTDAGAISAVTMLTDGLQSCVHAPPGLCQGAGADDRAGVVSRFDRLSAAGFGVTLETGATVIAVAENTERAVHEEKLLPGGAAKQGTPRISPALAGIYIVLRSVFAPMAFAGGSTGVICRPVSIIMAERVLNQS</sequence>
<gene>
    <name evidence="1" type="ORF">ATI53_104121</name>
</gene>
<comment type="caution">
    <text evidence="1">The sequence shown here is derived from an EMBL/GenBank/DDBJ whole genome shotgun (WGS) entry which is preliminary data.</text>
</comment>
<dbReference type="EMBL" id="QLMG01000041">
    <property type="protein sequence ID" value="RAK12789.1"/>
    <property type="molecule type" value="Genomic_DNA"/>
</dbReference>
<dbReference type="AlphaFoldDB" id="A0A327Y2Z2"/>
<evidence type="ECO:0000313" key="2">
    <source>
        <dbReference type="Proteomes" id="UP000249165"/>
    </source>
</evidence>
<dbReference type="Gene3D" id="1.20.1640.10">
    <property type="entry name" value="Multidrug efflux transporter AcrB transmembrane domain"/>
    <property type="match status" value="1"/>
</dbReference>
<dbReference type="GO" id="GO:0022857">
    <property type="term" value="F:transmembrane transporter activity"/>
    <property type="evidence" value="ECO:0007669"/>
    <property type="project" value="InterPro"/>
</dbReference>
<reference evidence="1 2" key="1">
    <citation type="submission" date="2018-06" db="EMBL/GenBank/DDBJ databases">
        <title>Genomic Encyclopedia of Archaeal and Bacterial Type Strains, Phase II (KMG-II): from individual species to whole genera.</title>
        <authorList>
            <person name="Goeker M."/>
        </authorList>
    </citation>
    <scope>NUCLEOTIDE SEQUENCE [LARGE SCALE GENOMIC DNA]</scope>
    <source>
        <strain evidence="1 2">DSM 22011</strain>
    </source>
</reference>
<name>A0A327Y2Z2_9RHOB</name>
<dbReference type="Pfam" id="PF00873">
    <property type="entry name" value="ACR_tran"/>
    <property type="match status" value="1"/>
</dbReference>
<dbReference type="InterPro" id="IPR001036">
    <property type="entry name" value="Acrflvin-R"/>
</dbReference>
<keyword evidence="2" id="KW-1185">Reference proteome</keyword>
<organism evidence="1 2">
    <name type="scientific">Salipiger aestuarii</name>
    <dbReference type="NCBI Taxonomy" id="568098"/>
    <lineage>
        <taxon>Bacteria</taxon>
        <taxon>Pseudomonadati</taxon>
        <taxon>Pseudomonadota</taxon>
        <taxon>Alphaproteobacteria</taxon>
        <taxon>Rhodobacterales</taxon>
        <taxon>Roseobacteraceae</taxon>
        <taxon>Salipiger</taxon>
    </lineage>
</organism>